<organism evidence="2 3">
    <name type="scientific">Larkinella rosea</name>
    <dbReference type="NCBI Taxonomy" id="2025312"/>
    <lineage>
        <taxon>Bacteria</taxon>
        <taxon>Pseudomonadati</taxon>
        <taxon>Bacteroidota</taxon>
        <taxon>Cytophagia</taxon>
        <taxon>Cytophagales</taxon>
        <taxon>Spirosomataceae</taxon>
        <taxon>Larkinella</taxon>
    </lineage>
</organism>
<gene>
    <name evidence="2" type="ORF">EHT25_29115</name>
</gene>
<evidence type="ECO:0000313" key="2">
    <source>
        <dbReference type="EMBL" id="RRA99040.1"/>
    </source>
</evidence>
<dbReference type="EMBL" id="RQJO01000015">
    <property type="protein sequence ID" value="RRA99040.1"/>
    <property type="molecule type" value="Genomic_DNA"/>
</dbReference>
<dbReference type="Gene3D" id="2.60.120.200">
    <property type="match status" value="1"/>
</dbReference>
<evidence type="ECO:0000256" key="1">
    <source>
        <dbReference type="SAM" id="SignalP"/>
    </source>
</evidence>
<keyword evidence="3" id="KW-1185">Reference proteome</keyword>
<proteinExistence type="predicted"/>
<accession>A0A3P1BD53</accession>
<keyword evidence="1" id="KW-0732">Signal</keyword>
<dbReference type="GO" id="GO:0004553">
    <property type="term" value="F:hydrolase activity, hydrolyzing O-glycosyl compounds"/>
    <property type="evidence" value="ECO:0007669"/>
    <property type="project" value="UniProtKB-ARBA"/>
</dbReference>
<sequence>MKTRQISAWIAAVGLLASSAVFTSCSKDDDDTATLPPIGGFNSSNEVAASNLVAHWPFDGSNNERISSTAPESAVNAKFVTGASGQRQALDLASGYLVYPTIAAIGSANSLSSFTVSAWVNVKNRKGSAGSPATAFFSLSRPKEWAGSINLMAETGQYTAERDTLKVKGLLVQNGSQFEDSLNDPTKGGDQGFKGAGAWSHVAITYDGATSTFQVYANGKKISNPEWEKRGTTGNLNISTPAKAIIGAWATNLPGGTAEAWQVPMTGQIDEVRVYNKALSVGDIGSLYQLEQAGR</sequence>
<dbReference type="OrthoDB" id="9814380at2"/>
<feature type="signal peptide" evidence="1">
    <location>
        <begin position="1"/>
        <end position="23"/>
    </location>
</feature>
<reference evidence="2 3" key="1">
    <citation type="submission" date="2018-11" db="EMBL/GenBank/DDBJ databases">
        <authorList>
            <person name="Zhou Z."/>
            <person name="Wang G."/>
        </authorList>
    </citation>
    <scope>NUCLEOTIDE SEQUENCE [LARGE SCALE GENOMIC DNA]</scope>
    <source>
        <strain evidence="2 3">KCTC52004</strain>
    </source>
</reference>
<evidence type="ECO:0000313" key="3">
    <source>
        <dbReference type="Proteomes" id="UP000271925"/>
    </source>
</evidence>
<feature type="chain" id="PRO_5018282814" evidence="1">
    <location>
        <begin position="24"/>
        <end position="295"/>
    </location>
</feature>
<dbReference type="GO" id="GO:0005975">
    <property type="term" value="P:carbohydrate metabolic process"/>
    <property type="evidence" value="ECO:0007669"/>
    <property type="project" value="UniProtKB-ARBA"/>
</dbReference>
<dbReference type="Proteomes" id="UP000271925">
    <property type="component" value="Unassembled WGS sequence"/>
</dbReference>
<dbReference type="SUPFAM" id="SSF49899">
    <property type="entry name" value="Concanavalin A-like lectins/glucanases"/>
    <property type="match status" value="1"/>
</dbReference>
<protein>
    <submittedName>
        <fullName evidence="2">LamG domain-containing protein</fullName>
    </submittedName>
</protein>
<dbReference type="PROSITE" id="PS51257">
    <property type="entry name" value="PROKAR_LIPOPROTEIN"/>
    <property type="match status" value="1"/>
</dbReference>
<dbReference type="InterPro" id="IPR013320">
    <property type="entry name" value="ConA-like_dom_sf"/>
</dbReference>
<name>A0A3P1BD53_9BACT</name>
<dbReference type="RefSeq" id="WP_124878960.1">
    <property type="nucleotide sequence ID" value="NZ_RQJO01000015.1"/>
</dbReference>
<comment type="caution">
    <text evidence="2">The sequence shown here is derived from an EMBL/GenBank/DDBJ whole genome shotgun (WGS) entry which is preliminary data.</text>
</comment>
<dbReference type="AlphaFoldDB" id="A0A3P1BD53"/>
<dbReference type="Pfam" id="PF13385">
    <property type="entry name" value="Laminin_G_3"/>
    <property type="match status" value="1"/>
</dbReference>